<sequence length="357" mass="41338">MDTINEEVRSEMEQIAANKLSTRDHISSVVTRQRERLMQLLYAPMQRITALTSQIVHTSEQPLGDRSSLDALLMEVFSSVPYAKYLYIMNRDGVQFSSSMSCEGLIAEHFGRDRSDRPYMREALSVANYLDRSRETCYQQWPYLGDHTQAVDFLLCEAYISQNALRPSMTATYFLRDPQGTHIGFLGADFALRDLPPIEGLYEDRRRSWHFSPAIQRDQVRQASRLDREINTVISVLEELITFRGVYHVKIHFSSSQTVVWQMNDPYQYRILGVTDLLDPDSCLAYPSRSYPEQATIRPRDIRFVLERMEALRRSDNPIYLRSCSLNIFNGLVGTSFLSDDSYYIPYDDFLKADCFG</sequence>
<organism evidence="1 2">
    <name type="scientific">Acidithiobacillus ferrivorans SS3</name>
    <dbReference type="NCBI Taxonomy" id="743299"/>
    <lineage>
        <taxon>Bacteria</taxon>
        <taxon>Pseudomonadati</taxon>
        <taxon>Pseudomonadota</taxon>
        <taxon>Acidithiobacillia</taxon>
        <taxon>Acidithiobacillales</taxon>
        <taxon>Acidithiobacillaceae</taxon>
        <taxon>Acidithiobacillus</taxon>
    </lineage>
</organism>
<dbReference type="eggNOG" id="ENOG502Z86N">
    <property type="taxonomic scope" value="Bacteria"/>
</dbReference>
<gene>
    <name evidence="1" type="ORF">Acife_0446</name>
</gene>
<proteinExistence type="predicted"/>
<dbReference type="Proteomes" id="UP000009220">
    <property type="component" value="Chromosome"/>
</dbReference>
<dbReference type="InterPro" id="IPR029151">
    <property type="entry name" value="Sensor-like_sf"/>
</dbReference>
<dbReference type="RefSeq" id="WP_014027935.1">
    <property type="nucleotide sequence ID" value="NC_015942.1"/>
</dbReference>
<accession>G0JTB0</accession>
<dbReference type="STRING" id="743299.Acife_0446"/>
<dbReference type="SUPFAM" id="SSF103190">
    <property type="entry name" value="Sensory domain-like"/>
    <property type="match status" value="1"/>
</dbReference>
<dbReference type="AlphaFoldDB" id="G0JTB0"/>
<protein>
    <submittedName>
        <fullName evidence="1">Uncharacterized protein</fullName>
    </submittedName>
</protein>
<dbReference type="KEGG" id="afi:Acife_0446"/>
<evidence type="ECO:0000313" key="1">
    <source>
        <dbReference type="EMBL" id="AEM46664.1"/>
    </source>
</evidence>
<dbReference type="HOGENOM" id="CLU_882593_0_0_6"/>
<evidence type="ECO:0000313" key="2">
    <source>
        <dbReference type="Proteomes" id="UP000009220"/>
    </source>
</evidence>
<dbReference type="Gene3D" id="3.30.450.20">
    <property type="entry name" value="PAS domain"/>
    <property type="match status" value="1"/>
</dbReference>
<reference evidence="1 2" key="1">
    <citation type="journal article" date="2011" name="J. Bacteriol.">
        <title>Draft genome of the psychrotolerant acidophile Acidithiobacillus ferrivorans SS3.</title>
        <authorList>
            <person name="Liljeqvist M."/>
            <person name="Valdes J."/>
            <person name="Holmes D.S."/>
            <person name="Dopson M."/>
        </authorList>
    </citation>
    <scope>NUCLEOTIDE SEQUENCE [LARGE SCALE GENOMIC DNA]</scope>
    <source>
        <strain evidence="1 2">SS3</strain>
    </source>
</reference>
<name>G0JTB0_9PROT</name>
<dbReference type="EMBL" id="CP002985">
    <property type="protein sequence ID" value="AEM46664.1"/>
    <property type="molecule type" value="Genomic_DNA"/>
</dbReference>